<dbReference type="InterPro" id="IPR050792">
    <property type="entry name" value="ADP-ribosylglycohydrolase"/>
</dbReference>
<dbReference type="PANTHER" id="PTHR16222">
    <property type="entry name" value="ADP-RIBOSYLGLYCOHYDROLASE"/>
    <property type="match status" value="1"/>
</dbReference>
<dbReference type="RefSeq" id="WP_203909095.1">
    <property type="nucleotide sequence ID" value="NZ_BONY01000017.1"/>
</dbReference>
<gene>
    <name evidence="1" type="ORF">Rhe02_33030</name>
</gene>
<organism evidence="1 2">
    <name type="scientific">Rhizocola hellebori</name>
    <dbReference type="NCBI Taxonomy" id="1392758"/>
    <lineage>
        <taxon>Bacteria</taxon>
        <taxon>Bacillati</taxon>
        <taxon>Actinomycetota</taxon>
        <taxon>Actinomycetes</taxon>
        <taxon>Micromonosporales</taxon>
        <taxon>Micromonosporaceae</taxon>
        <taxon>Rhizocola</taxon>
    </lineage>
</organism>
<protein>
    <recommendedName>
        <fullName evidence="3">ADP-ribosylglycohydrolase</fullName>
    </recommendedName>
</protein>
<dbReference type="SUPFAM" id="SSF101478">
    <property type="entry name" value="ADP-ribosylglycohydrolase"/>
    <property type="match status" value="1"/>
</dbReference>
<evidence type="ECO:0000313" key="1">
    <source>
        <dbReference type="EMBL" id="GIH05236.1"/>
    </source>
</evidence>
<dbReference type="Gene3D" id="1.10.4080.10">
    <property type="entry name" value="ADP-ribosylation/Crystallin J1"/>
    <property type="match status" value="1"/>
</dbReference>
<evidence type="ECO:0008006" key="3">
    <source>
        <dbReference type="Google" id="ProtNLM"/>
    </source>
</evidence>
<evidence type="ECO:0000313" key="2">
    <source>
        <dbReference type="Proteomes" id="UP000612899"/>
    </source>
</evidence>
<keyword evidence="2" id="KW-1185">Reference proteome</keyword>
<proteinExistence type="predicted"/>
<sequence length="321" mass="33531">MYRQATPAASSPLPHRIHKSLLLASCADAIAASLHGTRLPSTTDIDSAITIKTDPAALSHHGEHLLLMASHLAAHDGGLDEDNLVWTLAQYAPHTADSGTATVLSQVAQGIPWWQAAPALHNGQGSHGSSAAVRACAAGLLPHHGLGAIADIARRSAVTTHTHPWARDGAAITATATACRGLPGTSFTANRFLAAVASQAHDRETAHYLSIVRTLVRHRAGPAETIATLNSAAGVLRTVPAALTAYLRHPSDPTAAVRYALALGGHTRAITIITAALAGARNPQYHPPSTWRAQSHALRIHPIANALAALKNTSPQPWRNP</sequence>
<dbReference type="PANTHER" id="PTHR16222:SF12">
    <property type="entry name" value="ADP-RIBOSYLGLYCOHYDROLASE-RELATED"/>
    <property type="match status" value="1"/>
</dbReference>
<dbReference type="InterPro" id="IPR036705">
    <property type="entry name" value="Ribosyl_crysJ1_sf"/>
</dbReference>
<comment type="caution">
    <text evidence="1">The sequence shown here is derived from an EMBL/GenBank/DDBJ whole genome shotgun (WGS) entry which is preliminary data.</text>
</comment>
<accession>A0A8J3Q7F8</accession>
<dbReference type="InterPro" id="IPR005502">
    <property type="entry name" value="Ribosyl_crysJ1"/>
</dbReference>
<name>A0A8J3Q7F8_9ACTN</name>
<dbReference type="Proteomes" id="UP000612899">
    <property type="component" value="Unassembled WGS sequence"/>
</dbReference>
<dbReference type="Pfam" id="PF03747">
    <property type="entry name" value="ADP_ribosyl_GH"/>
    <property type="match status" value="1"/>
</dbReference>
<dbReference type="EMBL" id="BONY01000017">
    <property type="protein sequence ID" value="GIH05236.1"/>
    <property type="molecule type" value="Genomic_DNA"/>
</dbReference>
<reference evidence="1" key="1">
    <citation type="submission" date="2021-01" db="EMBL/GenBank/DDBJ databases">
        <title>Whole genome shotgun sequence of Rhizocola hellebori NBRC 109834.</title>
        <authorList>
            <person name="Komaki H."/>
            <person name="Tamura T."/>
        </authorList>
    </citation>
    <scope>NUCLEOTIDE SEQUENCE</scope>
    <source>
        <strain evidence="1">NBRC 109834</strain>
    </source>
</reference>
<dbReference type="AlphaFoldDB" id="A0A8J3Q7F8"/>